<reference evidence="4" key="1">
    <citation type="submission" date="2023-05" db="EMBL/GenBank/DDBJ databases">
        <authorList>
            <person name="Huff M."/>
        </authorList>
    </citation>
    <scope>NUCLEOTIDE SEQUENCE</scope>
</reference>
<organism evidence="4 5">
    <name type="scientific">Fraxinus pennsylvanica</name>
    <dbReference type="NCBI Taxonomy" id="56036"/>
    <lineage>
        <taxon>Eukaryota</taxon>
        <taxon>Viridiplantae</taxon>
        <taxon>Streptophyta</taxon>
        <taxon>Embryophyta</taxon>
        <taxon>Tracheophyta</taxon>
        <taxon>Spermatophyta</taxon>
        <taxon>Magnoliopsida</taxon>
        <taxon>eudicotyledons</taxon>
        <taxon>Gunneridae</taxon>
        <taxon>Pentapetalae</taxon>
        <taxon>asterids</taxon>
        <taxon>lamiids</taxon>
        <taxon>Lamiales</taxon>
        <taxon>Oleaceae</taxon>
        <taxon>Oleeae</taxon>
        <taxon>Fraxinus</taxon>
    </lineage>
</organism>
<dbReference type="GO" id="GO:0051983">
    <property type="term" value="P:regulation of chromosome segregation"/>
    <property type="evidence" value="ECO:0007669"/>
    <property type="project" value="InterPro"/>
</dbReference>
<dbReference type="Pfam" id="PF16121">
    <property type="entry name" value="40S_S4_C"/>
    <property type="match status" value="1"/>
</dbReference>
<keyword evidence="5" id="KW-1185">Reference proteome</keyword>
<protein>
    <recommendedName>
        <fullName evidence="1">Kinetochore protein Spc24</fullName>
    </recommendedName>
</protein>
<accession>A0AAD2E8Z9</accession>
<keyword evidence="1" id="KW-0132">Cell division</keyword>
<evidence type="ECO:0000313" key="4">
    <source>
        <dbReference type="EMBL" id="CAI9779201.1"/>
    </source>
</evidence>
<dbReference type="InterPro" id="IPR041982">
    <property type="entry name" value="Ribosomal_eS4_KOW"/>
</dbReference>
<dbReference type="Gene3D" id="2.30.30.30">
    <property type="match status" value="1"/>
</dbReference>
<keyword evidence="1" id="KW-0498">Mitosis</keyword>
<dbReference type="Gene3D" id="3.30.160.570">
    <property type="entry name" value="Ncd80 complex, Spc24 subunit"/>
    <property type="match status" value="1"/>
</dbReference>
<keyword evidence="2" id="KW-0175">Coiled coil</keyword>
<dbReference type="PANTHER" id="PTHR35730">
    <property type="entry name" value="KINETOCHORE PROTEIN SPC24 HOMOLOG-RELATED"/>
    <property type="match status" value="1"/>
</dbReference>
<dbReference type="GO" id="GO:0000776">
    <property type="term" value="C:kinetochore"/>
    <property type="evidence" value="ECO:0007669"/>
    <property type="project" value="UniProtKB-KW"/>
</dbReference>
<evidence type="ECO:0000256" key="1">
    <source>
        <dbReference type="RuleBase" id="RU368011"/>
    </source>
</evidence>
<comment type="similarity">
    <text evidence="1">Belongs to the SPC24 family.</text>
</comment>
<dbReference type="InterPro" id="IPR044951">
    <property type="entry name" value="SPC24-like"/>
</dbReference>
<keyword evidence="1" id="KW-0131">Cell cycle</keyword>
<keyword evidence="1" id="KW-0539">Nucleus</keyword>
<dbReference type="InterPro" id="IPR032277">
    <property type="entry name" value="Ribosomal_eS4_C"/>
</dbReference>
<dbReference type="InterPro" id="IPR013252">
    <property type="entry name" value="Ndc80_Spc24"/>
</dbReference>
<comment type="subunit">
    <text evidence="1">Component of the NDC80 complex.</text>
</comment>
<proteinExistence type="inferred from homology"/>
<sequence>MAGTSRNIDTGELITYSNNLVQILRSDKYINCLEQCLQRFKTLQSQCDQDFDHVQKSIREIVDEINDLEKETASIEEQRKTLKKFEKDELRAQMKLSMYASLTNIIPNMDDLIRISGHIVEREKKIVNNFEIDPAKLTAFDTCNCIWKMINLNFVMVTGGRNRGHFGEIKNREKHRGSFETIHIQDVLGHEFTTHLGNVFTIVKGTKPWVALPKGQGMTTAIDEVHLHEFGVLGHLARCFSFRNSFLCPTRKDMLVNVTTILRHKAKGKGQGMVTLYEDIEDCAGYRDIEVMWEMIHPSFPLDAHNKKRRKKVLCWRFCFRPS</sequence>
<dbReference type="Pfam" id="PF08286">
    <property type="entry name" value="Spc24"/>
    <property type="match status" value="1"/>
</dbReference>
<dbReference type="FunFam" id="2.30.30.30:FF:000005">
    <property type="entry name" value="40S ribosomal protein S4"/>
    <property type="match status" value="1"/>
</dbReference>
<dbReference type="InterPro" id="IPR014722">
    <property type="entry name" value="Rib_uL2_dom2"/>
</dbReference>
<evidence type="ECO:0000259" key="3">
    <source>
        <dbReference type="Pfam" id="PF16121"/>
    </source>
</evidence>
<dbReference type="Proteomes" id="UP000834106">
    <property type="component" value="Chromosome 16"/>
</dbReference>
<keyword evidence="1" id="KW-0158">Chromosome</keyword>
<dbReference type="CDD" id="cd06087">
    <property type="entry name" value="KOW_RPS4"/>
    <property type="match status" value="1"/>
</dbReference>
<keyword evidence="1" id="KW-0995">Kinetochore</keyword>
<evidence type="ECO:0000256" key="2">
    <source>
        <dbReference type="SAM" id="Coils"/>
    </source>
</evidence>
<feature type="domain" description="Small ribosomal subunit protein eS4 C-terminal" evidence="3">
    <location>
        <begin position="186"/>
        <end position="222"/>
    </location>
</feature>
<evidence type="ECO:0000313" key="5">
    <source>
        <dbReference type="Proteomes" id="UP000834106"/>
    </source>
</evidence>
<dbReference type="PANTHER" id="PTHR35730:SF2">
    <property type="entry name" value="KINETOCHORE PROTEIN SPC24 HOMOLOG-RELATED"/>
    <property type="match status" value="1"/>
</dbReference>
<feature type="coiled-coil region" evidence="2">
    <location>
        <begin position="51"/>
        <end position="95"/>
    </location>
</feature>
<dbReference type="GO" id="GO:0005634">
    <property type="term" value="C:nucleus"/>
    <property type="evidence" value="ECO:0007669"/>
    <property type="project" value="UniProtKB-SubCell"/>
</dbReference>
<dbReference type="EMBL" id="OU503051">
    <property type="protein sequence ID" value="CAI9779201.1"/>
    <property type="molecule type" value="Genomic_DNA"/>
</dbReference>
<keyword evidence="1" id="KW-0137">Centromere</keyword>
<comment type="function">
    <text evidence="1">Acts as a component of the essential kinetochore-associated NDC80 complex, which is required for chromosome segregation and spindle checkpoint activity.</text>
</comment>
<gene>
    <name evidence="4" type="ORF">FPE_LOCUS26631</name>
</gene>
<dbReference type="AlphaFoldDB" id="A0AAD2E8Z9"/>
<dbReference type="GO" id="GO:0051301">
    <property type="term" value="P:cell division"/>
    <property type="evidence" value="ECO:0007669"/>
    <property type="project" value="UniProtKB-UniRule"/>
</dbReference>
<comment type="subcellular location">
    <subcellularLocation>
        <location evidence="1">Nucleus</location>
    </subcellularLocation>
    <subcellularLocation>
        <location evidence="1">Chromosome</location>
        <location evidence="1">Centromere</location>
        <location evidence="1">Kinetochore</location>
    </subcellularLocation>
</comment>
<name>A0AAD2E8Z9_9LAMI</name>